<dbReference type="EMBL" id="FMTM01000001">
    <property type="protein sequence ID" value="SCW30768.1"/>
    <property type="molecule type" value="Genomic_DNA"/>
</dbReference>
<protein>
    <submittedName>
        <fullName evidence="4">Cell Wall Hydrolase</fullName>
    </submittedName>
</protein>
<dbReference type="GO" id="GO:0016787">
    <property type="term" value="F:hydrolase activity"/>
    <property type="evidence" value="ECO:0007669"/>
    <property type="project" value="UniProtKB-KW"/>
</dbReference>
<name>A0A1G4PFA1_9HYPH</name>
<reference evidence="4 5" key="1">
    <citation type="submission" date="2016-10" db="EMBL/GenBank/DDBJ databases">
        <authorList>
            <person name="de Groot N.N."/>
        </authorList>
    </citation>
    <scope>NUCLEOTIDE SEQUENCE [LARGE SCALE GENOMIC DNA]</scope>
    <source>
        <strain evidence="4 5">CGMCC 1.3401</strain>
    </source>
</reference>
<dbReference type="PROSITE" id="PS51257">
    <property type="entry name" value="PROKAR_LIPOPROTEIN"/>
    <property type="match status" value="1"/>
</dbReference>
<feature type="chain" id="PRO_5011522663" evidence="2">
    <location>
        <begin position="21"/>
        <end position="291"/>
    </location>
</feature>
<dbReference type="Gene3D" id="1.10.10.2520">
    <property type="entry name" value="Cell wall hydrolase SleB, domain 1"/>
    <property type="match status" value="1"/>
</dbReference>
<dbReference type="Pfam" id="PF07486">
    <property type="entry name" value="Hydrolase_2"/>
    <property type="match status" value="1"/>
</dbReference>
<proteinExistence type="predicted"/>
<dbReference type="InterPro" id="IPR042047">
    <property type="entry name" value="SleB_dom1"/>
</dbReference>
<organism evidence="4 5">
    <name type="scientific">Rhizobium mongolense subsp. loessense</name>
    <dbReference type="NCBI Taxonomy" id="158890"/>
    <lineage>
        <taxon>Bacteria</taxon>
        <taxon>Pseudomonadati</taxon>
        <taxon>Pseudomonadota</taxon>
        <taxon>Alphaproteobacteria</taxon>
        <taxon>Hyphomicrobiales</taxon>
        <taxon>Rhizobiaceae</taxon>
        <taxon>Rhizobium/Agrobacterium group</taxon>
        <taxon>Rhizobium</taxon>
    </lineage>
</organism>
<evidence type="ECO:0000259" key="3">
    <source>
        <dbReference type="Pfam" id="PF07486"/>
    </source>
</evidence>
<keyword evidence="2" id="KW-0732">Signal</keyword>
<feature type="compositionally biased region" description="Low complexity" evidence="1">
    <location>
        <begin position="238"/>
        <end position="247"/>
    </location>
</feature>
<accession>A0A1G4PFA1</accession>
<dbReference type="Proteomes" id="UP000199542">
    <property type="component" value="Unassembled WGS sequence"/>
</dbReference>
<evidence type="ECO:0000313" key="5">
    <source>
        <dbReference type="Proteomes" id="UP000199542"/>
    </source>
</evidence>
<dbReference type="AlphaFoldDB" id="A0A1G4PFA1"/>
<sequence length="291" mass="30508">MRARYALGKTISGILFAGLAATGCTTVAKAPSSTARPSSTAKPASAKVTYNYTARDRDCLKRAMYFESEHSDRDGYMAVGTVVMNRLTSPAYPDTICEVVAQEKQFAPGVMTRVVDPKAGPELDSAVDGILRGERHPGVQNAMFFHTDGLKFPYRNMHYVVEAGGNVFYEKRGRDGALQTPAPLPAYEVAMNYVSDPRLSGPVQFAGVQPFATSTQIDVLLPAKGPIPGVMPDVASMPDATTTSAIPAAPPASTAPPGTVMPPEGSPIALPTPRPAYNSAGLAAGHLPAGG</sequence>
<feature type="region of interest" description="Disordered" evidence="1">
    <location>
        <begin position="238"/>
        <end position="274"/>
    </location>
</feature>
<evidence type="ECO:0000256" key="1">
    <source>
        <dbReference type="SAM" id="MobiDB-lite"/>
    </source>
</evidence>
<feature type="domain" description="Cell wall hydrolase SleB" evidence="3">
    <location>
        <begin position="73"/>
        <end position="169"/>
    </location>
</feature>
<dbReference type="RefSeq" id="WP_092583356.1">
    <property type="nucleotide sequence ID" value="NZ_FMTM01000001.1"/>
</dbReference>
<feature type="signal peptide" evidence="2">
    <location>
        <begin position="1"/>
        <end position="20"/>
    </location>
</feature>
<dbReference type="InterPro" id="IPR011105">
    <property type="entry name" value="Cell_wall_hydrolase_SleB"/>
</dbReference>
<gene>
    <name evidence="4" type="ORF">SAMN02927900_00451</name>
</gene>
<evidence type="ECO:0000256" key="2">
    <source>
        <dbReference type="SAM" id="SignalP"/>
    </source>
</evidence>
<evidence type="ECO:0000313" key="4">
    <source>
        <dbReference type="EMBL" id="SCW30768.1"/>
    </source>
</evidence>
<keyword evidence="4" id="KW-0378">Hydrolase</keyword>